<evidence type="ECO:0000256" key="1">
    <source>
        <dbReference type="SAM" id="MobiDB-lite"/>
    </source>
</evidence>
<accession>A0A1X2INE8</accession>
<gene>
    <name evidence="2" type="ORF">BCR42DRAFT_219666</name>
</gene>
<feature type="compositionally biased region" description="Basic and acidic residues" evidence="1">
    <location>
        <begin position="289"/>
        <end position="299"/>
    </location>
</feature>
<dbReference type="OrthoDB" id="2288208at2759"/>
<feature type="compositionally biased region" description="Polar residues" evidence="1">
    <location>
        <begin position="80"/>
        <end position="90"/>
    </location>
</feature>
<feature type="region of interest" description="Disordered" evidence="1">
    <location>
        <begin position="137"/>
        <end position="183"/>
    </location>
</feature>
<feature type="region of interest" description="Disordered" evidence="1">
    <location>
        <begin position="80"/>
        <end position="121"/>
    </location>
</feature>
<keyword evidence="3" id="KW-1185">Reference proteome</keyword>
<evidence type="ECO:0000313" key="3">
    <source>
        <dbReference type="Proteomes" id="UP000193560"/>
    </source>
</evidence>
<proteinExistence type="predicted"/>
<evidence type="ECO:0000313" key="2">
    <source>
        <dbReference type="EMBL" id="ORZ19543.1"/>
    </source>
</evidence>
<sequence>MTIFPSINFSTKKRPKRRHSVFSHHAVDKSDVLARPFLPLETRITSPSDLIDLVGHPRLIIEPTSLPPPLNQQQDIFNSYKSNFGSTSPVTPLPSQPALDKTLLDVSPSPSPPPPKALRRAEGPLFSTTRIHFSETLYNTDQGNVRHAPPPILQRRRSSPLPLGSRPQQQQQQQEEQELPMPKLEERDLVYQLRKQYDQEQVAWRQRLHDYRVREEELMDLLESTRAKLDQLQVNADAPPSSNPPSDKRQYHHHHHHHHYYYHYARRNNPIRSSSSSSNSNSGSSKHGHLNEDDTDVWKNYRGSTKSIPTYGPPPPGFWFSPYS</sequence>
<comment type="caution">
    <text evidence="2">The sequence shown here is derived from an EMBL/GenBank/DDBJ whole genome shotgun (WGS) entry which is preliminary data.</text>
</comment>
<protein>
    <submittedName>
        <fullName evidence="2">Uncharacterized protein</fullName>
    </submittedName>
</protein>
<feature type="compositionally biased region" description="Basic residues" evidence="1">
    <location>
        <begin position="250"/>
        <end position="266"/>
    </location>
</feature>
<name>A0A1X2INE8_9FUNG</name>
<dbReference type="EMBL" id="MCGE01000007">
    <property type="protein sequence ID" value="ORZ19543.1"/>
    <property type="molecule type" value="Genomic_DNA"/>
</dbReference>
<dbReference type="AlphaFoldDB" id="A0A1X2INE8"/>
<organism evidence="2 3">
    <name type="scientific">Absidia repens</name>
    <dbReference type="NCBI Taxonomy" id="90262"/>
    <lineage>
        <taxon>Eukaryota</taxon>
        <taxon>Fungi</taxon>
        <taxon>Fungi incertae sedis</taxon>
        <taxon>Mucoromycota</taxon>
        <taxon>Mucoromycotina</taxon>
        <taxon>Mucoromycetes</taxon>
        <taxon>Mucorales</taxon>
        <taxon>Cunninghamellaceae</taxon>
        <taxon>Absidia</taxon>
    </lineage>
</organism>
<feature type="compositionally biased region" description="Low complexity" evidence="1">
    <location>
        <begin position="159"/>
        <end position="182"/>
    </location>
</feature>
<reference evidence="2 3" key="1">
    <citation type="submission" date="2016-07" db="EMBL/GenBank/DDBJ databases">
        <title>Pervasive Adenine N6-methylation of Active Genes in Fungi.</title>
        <authorList>
            <consortium name="DOE Joint Genome Institute"/>
            <person name="Mondo S.J."/>
            <person name="Dannebaum R.O."/>
            <person name="Kuo R.C."/>
            <person name="Labutti K."/>
            <person name="Haridas S."/>
            <person name="Kuo A."/>
            <person name="Salamov A."/>
            <person name="Ahrendt S.R."/>
            <person name="Lipzen A."/>
            <person name="Sullivan W."/>
            <person name="Andreopoulos W.B."/>
            <person name="Clum A."/>
            <person name="Lindquist E."/>
            <person name="Daum C."/>
            <person name="Ramamoorthy G.K."/>
            <person name="Gryganskyi A."/>
            <person name="Culley D."/>
            <person name="Magnuson J.K."/>
            <person name="James T.Y."/>
            <person name="O'Malley M.A."/>
            <person name="Stajich J.E."/>
            <person name="Spatafora J.W."/>
            <person name="Visel A."/>
            <person name="Grigoriev I.V."/>
        </authorList>
    </citation>
    <scope>NUCLEOTIDE SEQUENCE [LARGE SCALE GENOMIC DNA]</scope>
    <source>
        <strain evidence="2 3">NRRL 1336</strain>
    </source>
</reference>
<feature type="compositionally biased region" description="Low complexity" evidence="1">
    <location>
        <begin position="273"/>
        <end position="285"/>
    </location>
</feature>
<feature type="region of interest" description="Disordered" evidence="1">
    <location>
        <begin position="235"/>
        <end position="324"/>
    </location>
</feature>
<dbReference type="Proteomes" id="UP000193560">
    <property type="component" value="Unassembled WGS sequence"/>
</dbReference>